<dbReference type="PROSITE" id="PS50975">
    <property type="entry name" value="ATP_GRASP"/>
    <property type="match status" value="1"/>
</dbReference>
<dbReference type="EC" id="6.3.4.14" evidence="2"/>
<dbReference type="PROSITE" id="PS50968">
    <property type="entry name" value="BIOTINYL_LIPOYL"/>
    <property type="match status" value="1"/>
</dbReference>
<dbReference type="GO" id="GO:0005524">
    <property type="term" value="F:ATP binding"/>
    <property type="evidence" value="ECO:0007669"/>
    <property type="project" value="UniProtKB-UniRule"/>
</dbReference>
<proteinExistence type="predicted"/>
<dbReference type="InterPro" id="IPR011054">
    <property type="entry name" value="Rudment_hybrid_motif"/>
</dbReference>
<gene>
    <name evidence="12" type="ordered locus">Bcav_1137</name>
</gene>
<dbReference type="InterPro" id="IPR005479">
    <property type="entry name" value="CPAse_ATP-bd"/>
</dbReference>
<accession>C5C0Z3</accession>
<dbReference type="PANTHER" id="PTHR18866:SF33">
    <property type="entry name" value="METHYLCROTONOYL-COA CARBOXYLASE SUBUNIT ALPHA, MITOCHONDRIAL-RELATED"/>
    <property type="match status" value="1"/>
</dbReference>
<dbReference type="Gene3D" id="3.30.1490.20">
    <property type="entry name" value="ATP-grasp fold, A domain"/>
    <property type="match status" value="1"/>
</dbReference>
<dbReference type="HOGENOM" id="CLU_000395_3_6_11"/>
<organism evidence="12 13">
    <name type="scientific">Beutenbergia cavernae (strain ATCC BAA-8 / DSM 12333 / CCUG 43141 / JCM 11478 / NBRC 16432 / NCIMB 13614 / HKI 0122)</name>
    <dbReference type="NCBI Taxonomy" id="471853"/>
    <lineage>
        <taxon>Bacteria</taxon>
        <taxon>Bacillati</taxon>
        <taxon>Actinomycetota</taxon>
        <taxon>Actinomycetes</taxon>
        <taxon>Micrococcales</taxon>
        <taxon>Beutenbergiaceae</taxon>
        <taxon>Beutenbergia</taxon>
    </lineage>
</organism>
<dbReference type="STRING" id="471853.Bcav_1137"/>
<dbReference type="InterPro" id="IPR000089">
    <property type="entry name" value="Biotin_lipoyl"/>
</dbReference>
<dbReference type="SMART" id="SM00878">
    <property type="entry name" value="Biotin_carb_C"/>
    <property type="match status" value="1"/>
</dbReference>
<evidence type="ECO:0000256" key="6">
    <source>
        <dbReference type="ARBA" id="ARBA00023267"/>
    </source>
</evidence>
<dbReference type="FunFam" id="3.30.1490.20:FF:000003">
    <property type="entry name" value="acetyl-CoA carboxylase isoform X1"/>
    <property type="match status" value="1"/>
</dbReference>
<evidence type="ECO:0000256" key="4">
    <source>
        <dbReference type="ARBA" id="ARBA00022741"/>
    </source>
</evidence>
<dbReference type="InterPro" id="IPR016185">
    <property type="entry name" value="PreATP-grasp_dom_sf"/>
</dbReference>
<dbReference type="InterPro" id="IPR050856">
    <property type="entry name" value="Biotin_carboxylase_complex"/>
</dbReference>
<dbReference type="PROSITE" id="PS00188">
    <property type="entry name" value="BIOTIN"/>
    <property type="match status" value="1"/>
</dbReference>
<evidence type="ECO:0000259" key="10">
    <source>
        <dbReference type="PROSITE" id="PS50975"/>
    </source>
</evidence>
<dbReference type="KEGG" id="bcv:Bcav_1137"/>
<protein>
    <recommendedName>
        <fullName evidence="2">biotin carboxylase</fullName>
        <ecNumber evidence="2">6.3.4.14</ecNumber>
    </recommendedName>
</protein>
<dbReference type="PROSITE" id="PS00867">
    <property type="entry name" value="CPSASE_2"/>
    <property type="match status" value="1"/>
</dbReference>
<dbReference type="Pfam" id="PF00289">
    <property type="entry name" value="Biotin_carb_N"/>
    <property type="match status" value="1"/>
</dbReference>
<dbReference type="eggNOG" id="COG4770">
    <property type="taxonomic scope" value="Bacteria"/>
</dbReference>
<dbReference type="Gene3D" id="2.40.50.100">
    <property type="match status" value="1"/>
</dbReference>
<dbReference type="Gene3D" id="3.40.50.20">
    <property type="match status" value="1"/>
</dbReference>
<feature type="compositionally biased region" description="Basic residues" evidence="8">
    <location>
        <begin position="515"/>
        <end position="524"/>
    </location>
</feature>
<dbReference type="InterPro" id="IPR011761">
    <property type="entry name" value="ATP-grasp"/>
</dbReference>
<feature type="region of interest" description="Disordered" evidence="8">
    <location>
        <begin position="513"/>
        <end position="536"/>
    </location>
</feature>
<dbReference type="EMBL" id="CP001618">
    <property type="protein sequence ID" value="ACQ79397.1"/>
    <property type="molecule type" value="Genomic_DNA"/>
</dbReference>
<dbReference type="Gene3D" id="3.30.470.20">
    <property type="entry name" value="ATP-grasp fold, B domain"/>
    <property type="match status" value="1"/>
</dbReference>
<keyword evidence="13" id="KW-1185">Reference proteome</keyword>
<dbReference type="CDD" id="cd06850">
    <property type="entry name" value="biotinyl_domain"/>
    <property type="match status" value="1"/>
</dbReference>
<feature type="domain" description="Biotin carboxylation" evidence="11">
    <location>
        <begin position="16"/>
        <end position="459"/>
    </location>
</feature>
<evidence type="ECO:0000259" key="11">
    <source>
        <dbReference type="PROSITE" id="PS50979"/>
    </source>
</evidence>
<evidence type="ECO:0000256" key="1">
    <source>
        <dbReference type="ARBA" id="ARBA00001953"/>
    </source>
</evidence>
<dbReference type="SUPFAM" id="SSF51230">
    <property type="entry name" value="Single hybrid motif"/>
    <property type="match status" value="1"/>
</dbReference>
<dbReference type="PROSITE" id="PS50979">
    <property type="entry name" value="BC"/>
    <property type="match status" value="1"/>
</dbReference>
<dbReference type="InterPro" id="IPR011053">
    <property type="entry name" value="Single_hybrid_motif"/>
</dbReference>
<name>C5C0Z3_BEUC1</name>
<evidence type="ECO:0000256" key="2">
    <source>
        <dbReference type="ARBA" id="ARBA00013263"/>
    </source>
</evidence>
<dbReference type="Pfam" id="PF02786">
    <property type="entry name" value="CPSase_L_D2"/>
    <property type="match status" value="1"/>
</dbReference>
<dbReference type="SUPFAM" id="SSF56059">
    <property type="entry name" value="Glutathione synthetase ATP-binding domain-like"/>
    <property type="match status" value="1"/>
</dbReference>
<dbReference type="AlphaFoldDB" id="C5C0Z3"/>
<sequence>MATAVETDRSAVISRPVTKVLVANRGEIAVRVVRALRDASLASVAVYSDTDRDAPFVRLADEAFALGGTRAAETYLDAGKVLDVARRSGADAVHPGYGFLSEQAEFAQAVIDAGLTWIGPSPAAIEALGDKVSARHIAQRAGAPLVAGTPDPVASADEVVAFATQHGLPVAIKAAFGGGGRGLKVARTLEEIPELFDSAVREATASFGRGECFVERFLDRPRHVETQCLADAYGTVVVVSTRDCSLQRRHQKLVEEAPAPFLTPEQDAELRRASIAILQEARYEGAGTCEFLVASDGTISFLEVNTRLQVEHCVTEEIAGIDLVREQLRIAAGEPLGYSEVTTRGHSIEFRINGEDPAANFLPTPGTPSTVHWPGGPGVRVDAGIAAGQPVTGNFDSMLAKIVVTGATRTQAIERARRALAETEIAGIPTVLPFHRAVLTEPAFVASDGQFGIWTTWIESEMVGRLVRSPAAPPATPAPSSDADEKMERVVVEVGGKRLEVVLPAGLGIAAGGAQRRRPARRSAARPTASANGKALSSPMQGTIVKVAAADGDVVAEGDLVVVLEAMKMEQPLVAHRAGTIRALTAAVGDGVSAGTVICEIDPTP</sequence>
<keyword evidence="6" id="KW-0092">Biotin</keyword>
<keyword evidence="4 7" id="KW-0547">Nucleotide-binding</keyword>
<evidence type="ECO:0000256" key="5">
    <source>
        <dbReference type="ARBA" id="ARBA00022840"/>
    </source>
</evidence>
<dbReference type="Pfam" id="PF02785">
    <property type="entry name" value="Biotin_carb_C"/>
    <property type="match status" value="1"/>
</dbReference>
<dbReference type="GO" id="GO:0004075">
    <property type="term" value="F:biotin carboxylase activity"/>
    <property type="evidence" value="ECO:0007669"/>
    <property type="project" value="UniProtKB-EC"/>
</dbReference>
<dbReference type="OrthoDB" id="9760256at2"/>
<feature type="domain" description="Lipoyl-binding" evidence="9">
    <location>
        <begin position="526"/>
        <end position="602"/>
    </location>
</feature>
<dbReference type="PANTHER" id="PTHR18866">
    <property type="entry name" value="CARBOXYLASE:PYRUVATE/ACETYL-COA/PROPIONYL-COA CARBOXYLASE"/>
    <property type="match status" value="1"/>
</dbReference>
<evidence type="ECO:0000256" key="3">
    <source>
        <dbReference type="ARBA" id="ARBA00022598"/>
    </source>
</evidence>
<dbReference type="InterPro" id="IPR011764">
    <property type="entry name" value="Biotin_carboxylation_dom"/>
</dbReference>
<reference evidence="12 13" key="1">
    <citation type="journal article" date="2009" name="Stand. Genomic Sci.">
        <title>Complete genome sequence of Beutenbergia cavernae type strain (HKI 0122).</title>
        <authorList>
            <person name="Land M."/>
            <person name="Pukall R."/>
            <person name="Abt B."/>
            <person name="Goker M."/>
            <person name="Rohde M."/>
            <person name="Glavina Del Rio T."/>
            <person name="Tice H."/>
            <person name="Copeland A."/>
            <person name="Cheng J.F."/>
            <person name="Lucas S."/>
            <person name="Chen F."/>
            <person name="Nolan M."/>
            <person name="Bruce D."/>
            <person name="Goodwin L."/>
            <person name="Pitluck S."/>
            <person name="Ivanova N."/>
            <person name="Mavromatis K."/>
            <person name="Ovchinnikova G."/>
            <person name="Pati A."/>
            <person name="Chen A."/>
            <person name="Palaniappan K."/>
            <person name="Hauser L."/>
            <person name="Chang Y.J."/>
            <person name="Jefferies C.C."/>
            <person name="Saunders E."/>
            <person name="Brettin T."/>
            <person name="Detter J.C."/>
            <person name="Han C."/>
            <person name="Chain P."/>
            <person name="Bristow J."/>
            <person name="Eisen J.A."/>
            <person name="Markowitz V."/>
            <person name="Hugenholtz P."/>
            <person name="Kyrpides N.C."/>
            <person name="Klenk H.P."/>
            <person name="Lapidus A."/>
        </authorList>
    </citation>
    <scope>NUCLEOTIDE SEQUENCE [LARGE SCALE GENOMIC DNA]</scope>
    <source>
        <strain evidence="13">ATCC BAA-8 / DSM 12333 / NBRC 16432</strain>
    </source>
</reference>
<feature type="domain" description="ATP-grasp" evidence="10">
    <location>
        <begin position="135"/>
        <end position="332"/>
    </location>
</feature>
<dbReference type="SUPFAM" id="SSF51246">
    <property type="entry name" value="Rudiment single hybrid motif"/>
    <property type="match status" value="1"/>
</dbReference>
<evidence type="ECO:0000259" key="9">
    <source>
        <dbReference type="PROSITE" id="PS50968"/>
    </source>
</evidence>
<dbReference type="InterPro" id="IPR005481">
    <property type="entry name" value="BC-like_N"/>
</dbReference>
<evidence type="ECO:0000256" key="7">
    <source>
        <dbReference type="PROSITE-ProRule" id="PRU00409"/>
    </source>
</evidence>
<keyword evidence="5 7" id="KW-0067">ATP-binding</keyword>
<dbReference type="InterPro" id="IPR013815">
    <property type="entry name" value="ATP_grasp_subdomain_1"/>
</dbReference>
<dbReference type="SUPFAM" id="SSF52440">
    <property type="entry name" value="PreATP-grasp domain"/>
    <property type="match status" value="1"/>
</dbReference>
<evidence type="ECO:0000313" key="13">
    <source>
        <dbReference type="Proteomes" id="UP000007962"/>
    </source>
</evidence>
<dbReference type="GO" id="GO:0046872">
    <property type="term" value="F:metal ion binding"/>
    <property type="evidence" value="ECO:0007669"/>
    <property type="project" value="InterPro"/>
</dbReference>
<dbReference type="InterPro" id="IPR005482">
    <property type="entry name" value="Biotin_COase_C"/>
</dbReference>
<evidence type="ECO:0000256" key="8">
    <source>
        <dbReference type="SAM" id="MobiDB-lite"/>
    </source>
</evidence>
<dbReference type="Pfam" id="PF00364">
    <property type="entry name" value="Biotin_lipoyl"/>
    <property type="match status" value="1"/>
</dbReference>
<dbReference type="Proteomes" id="UP000007962">
    <property type="component" value="Chromosome"/>
</dbReference>
<keyword evidence="3 12" id="KW-0436">Ligase</keyword>
<dbReference type="FunFam" id="3.40.50.20:FF:000010">
    <property type="entry name" value="Propionyl-CoA carboxylase subunit alpha"/>
    <property type="match status" value="1"/>
</dbReference>
<dbReference type="InterPro" id="IPR001882">
    <property type="entry name" value="Biotin_BS"/>
</dbReference>
<evidence type="ECO:0000313" key="12">
    <source>
        <dbReference type="EMBL" id="ACQ79397.1"/>
    </source>
</evidence>
<comment type="cofactor">
    <cofactor evidence="1">
        <name>biotin</name>
        <dbReference type="ChEBI" id="CHEBI:57586"/>
    </cofactor>
</comment>
<dbReference type="RefSeq" id="WP_015881637.1">
    <property type="nucleotide sequence ID" value="NC_012669.1"/>
</dbReference>